<dbReference type="InterPro" id="IPR052388">
    <property type="entry name" value="Peroxisomal_t2-enoyl-CoA_red"/>
</dbReference>
<evidence type="ECO:0000256" key="17">
    <source>
        <dbReference type="ARBA" id="ARBA00049108"/>
    </source>
</evidence>
<comment type="catalytic activity">
    <reaction evidence="17">
        <text>(2E)-hexenoyl-CoA + NADPH + H(+) = hexanoyl-CoA + NADP(+)</text>
        <dbReference type="Rhea" id="RHEA:44956"/>
        <dbReference type="ChEBI" id="CHEBI:15378"/>
        <dbReference type="ChEBI" id="CHEBI:57783"/>
        <dbReference type="ChEBI" id="CHEBI:58349"/>
        <dbReference type="ChEBI" id="CHEBI:62077"/>
        <dbReference type="ChEBI" id="CHEBI:62620"/>
    </reaction>
    <physiologicalReaction direction="left-to-right" evidence="17">
        <dbReference type="Rhea" id="RHEA:44957"/>
    </physiologicalReaction>
</comment>
<feature type="domain" description="Ketoreductase" evidence="21">
    <location>
        <begin position="5"/>
        <end position="178"/>
    </location>
</feature>
<keyword evidence="6" id="KW-0521">NADP</keyword>
<evidence type="ECO:0000256" key="6">
    <source>
        <dbReference type="ARBA" id="ARBA00022857"/>
    </source>
</evidence>
<comment type="catalytic activity">
    <reaction evidence="18">
        <text>a (2E)-enoyl-CoA + NADPH + H(+) = a 2,3-saturated acyl-CoA + NADP(+)</text>
        <dbReference type="Rhea" id="RHEA:33763"/>
        <dbReference type="ChEBI" id="CHEBI:15378"/>
        <dbReference type="ChEBI" id="CHEBI:57783"/>
        <dbReference type="ChEBI" id="CHEBI:58349"/>
        <dbReference type="ChEBI" id="CHEBI:58856"/>
        <dbReference type="ChEBI" id="CHEBI:65111"/>
        <dbReference type="EC" id="1.3.1.38"/>
    </reaction>
    <physiologicalReaction direction="left-to-right" evidence="18">
        <dbReference type="Rhea" id="RHEA:33764"/>
    </physiologicalReaction>
</comment>
<dbReference type="Pfam" id="PF13561">
    <property type="entry name" value="adh_short_C2"/>
    <property type="match status" value="1"/>
</dbReference>
<evidence type="ECO:0000256" key="16">
    <source>
        <dbReference type="ARBA" id="ARBA00048686"/>
    </source>
</evidence>
<evidence type="ECO:0000256" key="11">
    <source>
        <dbReference type="ARBA" id="ARBA00037124"/>
    </source>
</evidence>
<evidence type="ECO:0000259" key="21">
    <source>
        <dbReference type="SMART" id="SM00822"/>
    </source>
</evidence>
<comment type="catalytic activity">
    <reaction evidence="19">
        <text>(2E)-decenoyl-CoA + NADPH + H(+) = decanoyl-CoA + NADP(+)</text>
        <dbReference type="Rhea" id="RHEA:44960"/>
        <dbReference type="ChEBI" id="CHEBI:15378"/>
        <dbReference type="ChEBI" id="CHEBI:57783"/>
        <dbReference type="ChEBI" id="CHEBI:58349"/>
        <dbReference type="ChEBI" id="CHEBI:61406"/>
        <dbReference type="ChEBI" id="CHEBI:61430"/>
    </reaction>
    <physiologicalReaction direction="left-to-right" evidence="19">
        <dbReference type="Rhea" id="RHEA:44961"/>
    </physiologicalReaction>
</comment>
<dbReference type="PANTHER" id="PTHR24317">
    <property type="entry name" value="PEROXISOMAL TRANS-2-ENOYL-COA REDUCTASE"/>
    <property type="match status" value="1"/>
</dbReference>
<evidence type="ECO:0000256" key="2">
    <source>
        <dbReference type="ARBA" id="ARBA00005189"/>
    </source>
</evidence>
<evidence type="ECO:0000256" key="4">
    <source>
        <dbReference type="ARBA" id="ARBA00022553"/>
    </source>
</evidence>
<reference evidence="23" key="1">
    <citation type="submission" date="2021-11" db="EMBL/GenBank/DDBJ databases">
        <title>Cultivation dependent microbiological survey of springs from the worlds oldest radium mine currently devoted to the extraction of radon-saturated water.</title>
        <authorList>
            <person name="Kapinusova G."/>
            <person name="Smrhova T."/>
            <person name="Strejcek M."/>
            <person name="Suman J."/>
            <person name="Jani K."/>
            <person name="Pajer P."/>
            <person name="Uhlik O."/>
        </authorList>
    </citation>
    <scope>NUCLEOTIDE SEQUENCE [LARGE SCALE GENOMIC DNA]</scope>
    <source>
        <strain evidence="23">J379</strain>
    </source>
</reference>
<evidence type="ECO:0000256" key="7">
    <source>
        <dbReference type="ARBA" id="ARBA00023002"/>
    </source>
</evidence>
<comment type="catalytic activity">
    <reaction evidence="16">
        <text>(2E)-tetradecenoyl-CoA + NADPH + H(+) = tetradecanoyl-CoA + NADP(+)</text>
        <dbReference type="Rhea" id="RHEA:44968"/>
        <dbReference type="ChEBI" id="CHEBI:15378"/>
        <dbReference type="ChEBI" id="CHEBI:57385"/>
        <dbReference type="ChEBI" id="CHEBI:57783"/>
        <dbReference type="ChEBI" id="CHEBI:58349"/>
        <dbReference type="ChEBI" id="CHEBI:61405"/>
    </reaction>
    <physiologicalReaction direction="left-to-right" evidence="16">
        <dbReference type="Rhea" id="RHEA:44969"/>
    </physiologicalReaction>
</comment>
<comment type="catalytic activity">
    <reaction evidence="15">
        <text>(2E)-dodecenoyl-CoA + NADPH + H(+) = dodecanoyl-CoA + NADP(+)</text>
        <dbReference type="Rhea" id="RHEA:44964"/>
        <dbReference type="ChEBI" id="CHEBI:15378"/>
        <dbReference type="ChEBI" id="CHEBI:57330"/>
        <dbReference type="ChEBI" id="CHEBI:57375"/>
        <dbReference type="ChEBI" id="CHEBI:57783"/>
        <dbReference type="ChEBI" id="CHEBI:58349"/>
    </reaction>
    <physiologicalReaction direction="left-to-right" evidence="15">
        <dbReference type="Rhea" id="RHEA:44965"/>
    </physiologicalReaction>
</comment>
<sequence>MLDGQVAIVTGGGSGIGRATALELAGHGATVVICGRRQEPLDETGALEPHGRIAGITCDIREEDQVDALVDEVLARHGRINILVNNAGGQFLSPAEDITPKGFRTVVRLNLEGTWLMTHAVATKAFIPSGNGGRVVSVTLTPHTGLAGMAHSSAARAGVENLMKVLAIEWARFGIKLSAVAPGVVATETFMTKYPAAFRDHYTESVLAGELVTPEQVAQTIAFVVSPAGRAISGSVINVDHGHDVSQVRYPPREIATERGSIEQEARRT</sequence>
<dbReference type="SMART" id="SM00822">
    <property type="entry name" value="PKS_KR"/>
    <property type="match status" value="1"/>
</dbReference>
<dbReference type="PANTHER" id="PTHR24317:SF7">
    <property type="entry name" value="PEROXISOMAL TRANS-2-ENOYL-COA REDUCTASE"/>
    <property type="match status" value="1"/>
</dbReference>
<dbReference type="InterPro" id="IPR002347">
    <property type="entry name" value="SDR_fam"/>
</dbReference>
<keyword evidence="8" id="KW-0443">Lipid metabolism</keyword>
<keyword evidence="5" id="KW-0276">Fatty acid metabolism</keyword>
<name>A0ABY5PHX6_9ACTN</name>
<evidence type="ECO:0000256" key="15">
    <source>
        <dbReference type="ARBA" id="ARBA00047570"/>
    </source>
</evidence>
<dbReference type="Gene3D" id="3.40.50.720">
    <property type="entry name" value="NAD(P)-binding Rossmann-like Domain"/>
    <property type="match status" value="1"/>
</dbReference>
<dbReference type="RefSeq" id="WP_353864742.1">
    <property type="nucleotide sequence ID" value="NZ_CP088295.1"/>
</dbReference>
<protein>
    <recommendedName>
        <fullName evidence="14">Peroxisomal trans-2-enoyl-CoA reductase</fullName>
        <ecNumber evidence="13">1.3.1.38</ecNumber>
    </recommendedName>
</protein>
<evidence type="ECO:0000256" key="14">
    <source>
        <dbReference type="ARBA" id="ARBA00041063"/>
    </source>
</evidence>
<dbReference type="PRINTS" id="PR00081">
    <property type="entry name" value="GDHRDH"/>
</dbReference>
<evidence type="ECO:0000256" key="3">
    <source>
        <dbReference type="ARBA" id="ARBA00022516"/>
    </source>
</evidence>
<evidence type="ECO:0000256" key="20">
    <source>
        <dbReference type="ARBA" id="ARBA00049559"/>
    </source>
</evidence>
<dbReference type="Proteomes" id="UP001058860">
    <property type="component" value="Chromosome"/>
</dbReference>
<evidence type="ECO:0000256" key="19">
    <source>
        <dbReference type="ARBA" id="ARBA00049386"/>
    </source>
</evidence>
<gene>
    <name evidence="22" type="ORF">LRS13_01600</name>
</gene>
<evidence type="ECO:0000256" key="9">
    <source>
        <dbReference type="ARBA" id="ARBA00023140"/>
    </source>
</evidence>
<dbReference type="InterPro" id="IPR036291">
    <property type="entry name" value="NAD(P)-bd_dom_sf"/>
</dbReference>
<evidence type="ECO:0000256" key="8">
    <source>
        <dbReference type="ARBA" id="ARBA00023098"/>
    </source>
</evidence>
<dbReference type="EC" id="1.3.1.38" evidence="13"/>
<comment type="catalytic activity">
    <reaction evidence="20">
        <text>(2E)-octenoyl-CoA + NADPH + H(+) = octanoyl-CoA + NADP(+)</text>
        <dbReference type="Rhea" id="RHEA:44952"/>
        <dbReference type="ChEBI" id="CHEBI:15378"/>
        <dbReference type="ChEBI" id="CHEBI:57386"/>
        <dbReference type="ChEBI" id="CHEBI:57783"/>
        <dbReference type="ChEBI" id="CHEBI:58349"/>
        <dbReference type="ChEBI" id="CHEBI:62242"/>
    </reaction>
    <physiologicalReaction direction="left-to-right" evidence="20">
        <dbReference type="Rhea" id="RHEA:44953"/>
    </physiologicalReaction>
</comment>
<keyword evidence="3" id="KW-0444">Lipid biosynthesis</keyword>
<keyword evidence="7" id="KW-0560">Oxidoreductase</keyword>
<comment type="subunit">
    <text evidence="12">Interacts with PEX5, probably required to target it into peroxisomes.</text>
</comment>
<keyword evidence="23" id="KW-1185">Reference proteome</keyword>
<evidence type="ECO:0000256" key="1">
    <source>
        <dbReference type="ARBA" id="ARBA00004275"/>
    </source>
</evidence>
<accession>A0ABY5PHX6</accession>
<evidence type="ECO:0000256" key="13">
    <source>
        <dbReference type="ARBA" id="ARBA00038849"/>
    </source>
</evidence>
<dbReference type="InterPro" id="IPR057326">
    <property type="entry name" value="KR_dom"/>
</dbReference>
<evidence type="ECO:0000256" key="10">
    <source>
        <dbReference type="ARBA" id="ARBA00023160"/>
    </source>
</evidence>
<keyword evidence="10" id="KW-0275">Fatty acid biosynthesis</keyword>
<comment type="function">
    <text evidence="11">Participates in chain elongation of fatty acids. Catalyzes the reduction of trans-2-enoyl-CoAs of varying chain lengths from 6:1 to 16:1, having maximum activity with 10:1 CoA. Has no 2,4-dienoyl-CoA reductase activity.</text>
</comment>
<dbReference type="SUPFAM" id="SSF51735">
    <property type="entry name" value="NAD(P)-binding Rossmann-fold domains"/>
    <property type="match status" value="1"/>
</dbReference>
<comment type="subcellular location">
    <subcellularLocation>
        <location evidence="1">Peroxisome</location>
    </subcellularLocation>
</comment>
<evidence type="ECO:0000256" key="12">
    <source>
        <dbReference type="ARBA" id="ARBA00038622"/>
    </source>
</evidence>
<evidence type="ECO:0000256" key="18">
    <source>
        <dbReference type="ARBA" id="ARBA00049251"/>
    </source>
</evidence>
<keyword evidence="9" id="KW-0576">Peroxisome</keyword>
<dbReference type="EMBL" id="CP088295">
    <property type="protein sequence ID" value="UUY04251.1"/>
    <property type="molecule type" value="Genomic_DNA"/>
</dbReference>
<organism evidence="22 23">
    <name type="scientific">Svornostia abyssi</name>
    <dbReference type="NCBI Taxonomy" id="2898438"/>
    <lineage>
        <taxon>Bacteria</taxon>
        <taxon>Bacillati</taxon>
        <taxon>Actinomycetota</taxon>
        <taxon>Thermoleophilia</taxon>
        <taxon>Solirubrobacterales</taxon>
        <taxon>Baekduiaceae</taxon>
        <taxon>Svornostia</taxon>
    </lineage>
</organism>
<evidence type="ECO:0000313" key="22">
    <source>
        <dbReference type="EMBL" id="UUY04251.1"/>
    </source>
</evidence>
<keyword evidence="4" id="KW-0597">Phosphoprotein</keyword>
<proteinExistence type="predicted"/>
<evidence type="ECO:0000256" key="5">
    <source>
        <dbReference type="ARBA" id="ARBA00022832"/>
    </source>
</evidence>
<evidence type="ECO:0000313" key="23">
    <source>
        <dbReference type="Proteomes" id="UP001058860"/>
    </source>
</evidence>
<comment type="pathway">
    <text evidence="2">Lipid metabolism.</text>
</comment>